<dbReference type="SUPFAM" id="SSF52540">
    <property type="entry name" value="P-loop containing nucleoside triphosphate hydrolases"/>
    <property type="match status" value="1"/>
</dbReference>
<dbReference type="PANTHER" id="PTHR35807:SF1">
    <property type="entry name" value="TRANSCRIPTIONAL REGULATOR REDD"/>
    <property type="match status" value="1"/>
</dbReference>
<gene>
    <name evidence="8" type="ORF">ACFQZM_19115</name>
</gene>
<evidence type="ECO:0000256" key="2">
    <source>
        <dbReference type="ARBA" id="ARBA00023015"/>
    </source>
</evidence>
<dbReference type="InterPro" id="IPR027417">
    <property type="entry name" value="P-loop_NTPase"/>
</dbReference>
<dbReference type="SUPFAM" id="SSF48452">
    <property type="entry name" value="TPR-like"/>
    <property type="match status" value="1"/>
</dbReference>
<dbReference type="InterPro" id="IPR036388">
    <property type="entry name" value="WH-like_DNA-bd_sf"/>
</dbReference>
<evidence type="ECO:0000256" key="1">
    <source>
        <dbReference type="ARBA" id="ARBA00005820"/>
    </source>
</evidence>
<keyword evidence="4" id="KW-0804">Transcription</keyword>
<keyword evidence="2" id="KW-0805">Transcription regulation</keyword>
<proteinExistence type="inferred from homology"/>
<dbReference type="Pfam" id="PF03704">
    <property type="entry name" value="BTAD"/>
    <property type="match status" value="1"/>
</dbReference>
<reference evidence="9" key="1">
    <citation type="journal article" date="2019" name="Int. J. Syst. Evol. Microbiol.">
        <title>The Global Catalogue of Microorganisms (GCM) 10K type strain sequencing project: providing services to taxonomists for standard genome sequencing and annotation.</title>
        <authorList>
            <consortium name="The Broad Institute Genomics Platform"/>
            <consortium name="The Broad Institute Genome Sequencing Center for Infectious Disease"/>
            <person name="Wu L."/>
            <person name="Ma J."/>
        </authorList>
    </citation>
    <scope>NUCLEOTIDE SEQUENCE [LARGE SCALE GENOMIC DNA]</scope>
    <source>
        <strain evidence="9">JCM 9371</strain>
    </source>
</reference>
<dbReference type="CDD" id="cd15831">
    <property type="entry name" value="BTAD"/>
    <property type="match status" value="1"/>
</dbReference>
<evidence type="ECO:0000259" key="7">
    <source>
        <dbReference type="PROSITE" id="PS51755"/>
    </source>
</evidence>
<evidence type="ECO:0000256" key="3">
    <source>
        <dbReference type="ARBA" id="ARBA00023125"/>
    </source>
</evidence>
<dbReference type="SUPFAM" id="SSF46894">
    <property type="entry name" value="C-terminal effector domain of the bipartite response regulators"/>
    <property type="match status" value="1"/>
</dbReference>
<dbReference type="SMART" id="SM00862">
    <property type="entry name" value="Trans_reg_C"/>
    <property type="match status" value="1"/>
</dbReference>
<dbReference type="InterPro" id="IPR016032">
    <property type="entry name" value="Sig_transdc_resp-reg_C-effctor"/>
</dbReference>
<dbReference type="Gene3D" id="1.25.40.10">
    <property type="entry name" value="Tetratricopeptide repeat domain"/>
    <property type="match status" value="1"/>
</dbReference>
<dbReference type="InterPro" id="IPR001867">
    <property type="entry name" value="OmpR/PhoB-type_DNA-bd"/>
</dbReference>
<evidence type="ECO:0000256" key="4">
    <source>
        <dbReference type="ARBA" id="ARBA00023163"/>
    </source>
</evidence>
<evidence type="ECO:0000256" key="5">
    <source>
        <dbReference type="PROSITE-ProRule" id="PRU01091"/>
    </source>
</evidence>
<dbReference type="Pfam" id="PF00486">
    <property type="entry name" value="Trans_reg_C"/>
    <property type="match status" value="1"/>
</dbReference>
<dbReference type="RefSeq" id="WP_378323190.1">
    <property type="nucleotide sequence ID" value="NZ_JBHTGP010000011.1"/>
</dbReference>
<dbReference type="InterPro" id="IPR005158">
    <property type="entry name" value="BTAD"/>
</dbReference>
<evidence type="ECO:0000256" key="6">
    <source>
        <dbReference type="SAM" id="MobiDB-lite"/>
    </source>
</evidence>
<protein>
    <submittedName>
        <fullName evidence="8">BTAD domain-containing putative transcriptional regulator</fullName>
    </submittedName>
</protein>
<accession>A0ABW2XK74</accession>
<comment type="similarity">
    <text evidence="1">Belongs to the AfsR/DnrI/RedD regulatory family.</text>
</comment>
<dbReference type="Gene3D" id="1.10.10.10">
    <property type="entry name" value="Winged helix-like DNA-binding domain superfamily/Winged helix DNA-binding domain"/>
    <property type="match status" value="1"/>
</dbReference>
<dbReference type="InterPro" id="IPR051677">
    <property type="entry name" value="AfsR-DnrI-RedD_regulator"/>
</dbReference>
<dbReference type="InterPro" id="IPR041664">
    <property type="entry name" value="AAA_16"/>
</dbReference>
<dbReference type="PANTHER" id="PTHR35807">
    <property type="entry name" value="TRANSCRIPTIONAL REGULATOR REDD-RELATED"/>
    <property type="match status" value="1"/>
</dbReference>
<keyword evidence="3 5" id="KW-0238">DNA-binding</keyword>
<organism evidence="8 9">
    <name type="scientific">Actinomadura fibrosa</name>
    <dbReference type="NCBI Taxonomy" id="111802"/>
    <lineage>
        <taxon>Bacteria</taxon>
        <taxon>Bacillati</taxon>
        <taxon>Actinomycetota</taxon>
        <taxon>Actinomycetes</taxon>
        <taxon>Streptosporangiales</taxon>
        <taxon>Thermomonosporaceae</taxon>
        <taxon>Actinomadura</taxon>
    </lineage>
</organism>
<feature type="DNA-binding region" description="OmpR/PhoB-type" evidence="5">
    <location>
        <begin position="1"/>
        <end position="99"/>
    </location>
</feature>
<dbReference type="Gene3D" id="3.40.50.300">
    <property type="entry name" value="P-loop containing nucleotide triphosphate hydrolases"/>
    <property type="match status" value="1"/>
</dbReference>
<evidence type="ECO:0000313" key="9">
    <source>
        <dbReference type="Proteomes" id="UP001597063"/>
    </source>
</evidence>
<feature type="region of interest" description="Disordered" evidence="6">
    <location>
        <begin position="253"/>
        <end position="311"/>
    </location>
</feature>
<dbReference type="EMBL" id="JBHTGP010000011">
    <property type="protein sequence ID" value="MFD0686619.1"/>
    <property type="molecule type" value="Genomic_DNA"/>
</dbReference>
<dbReference type="SMART" id="SM01043">
    <property type="entry name" value="BTAD"/>
    <property type="match status" value="1"/>
</dbReference>
<sequence length="1152" mass="121347">MTTAVRVLGAFSAAVDGAPADLGGPRQRSVLARLVAAQGRMVPADRLVEELWAGTAPQRAAAGLQSFVSHLRRALEPGRPPRTPARVLVTEPPGYALRLPPGDVDAWRFDALIDEAGGALDAGDAAGARRGAEAALALWRGPAYAEFAALPWAAAEAARLDERRRLAVERRAAAMLALGAAAEAVPDLEAHSAADPLREEAWRLLALALYRAGRQGDALGALRRARAVLTEELGVDPGPGLRRLEADILAQSPVLSEPSIPPGPADEPRRTVFPTTRPSPVESAQPADSSQPVAPHAAAPPPSPAAPSPLAARPESLFVGRAGELARLDEAARAAAAGRGGLVLLSGDAGMGKTALAERFARTLGERGWTRAWGRAPETGGAPAAWPFAEILRDLAAVAPPAPGLAGRLAPLLDDAVPGSGDTDVRSGRFRLHLAAGDYLAEIAARAPLLLVLDDLHWADEETLALLTRLAGRLKDRPVLLVATYRQTEVPDRLAAALAALARHEPVRVELGGLSPAEVAALVRGVCAAGVGAAELSAIAERTGGNPFFTRETARLLDAEGLPAATRRVPAGVGDVLRRRIARLPEPVQAVLRDAAVVGRDADLRVLGDLAGGDEDAVLDAVEAGLASGLVTEPAPGRMRFAHALVRDTLYTGLSRARRTRRHGRVAAALERHRPDEIAAIAHHHLESGADPDKAVRYARLAAAAAEARFAHRQAADLWVRAAETLRARGPEEAPDRLEAEIAAIRASGLAGDVVRARERRLRAIAAARASGDVRLLARVVVASDVPTLWTSREYGAVDRRVVEAAEEALDRLPDGADELRVRLLTSLALELEGEQDDRGAVAAAQALDAARALGRPALLAVALNGAYANGYRTADDLARRTAYATELLDLATRHDLGTYRVLAHLELQQAFTAALDLAAAERHLDEGRRLAEQYGLPLLAMIAGWYAGLRHALHGDLDAAERAYAEVGEAIGRTGIWSNERGMQLLGGFCLRLVQGREAELADTAAWLAERWPHIAACADIRALALAGAGRAEEARRVVVGAGPIRLDYFFDLAMALRGRRAIALGDRGLAAEVHAALLPYETHLSGGANAVSTLGPVAQVLGDLARFLGRPDGVAAGHYRKAAEVADRLGAPYWKARAVEALDRLGSPAA</sequence>
<evidence type="ECO:0000313" key="8">
    <source>
        <dbReference type="EMBL" id="MFD0686619.1"/>
    </source>
</evidence>
<dbReference type="Pfam" id="PF13191">
    <property type="entry name" value="AAA_16"/>
    <property type="match status" value="1"/>
</dbReference>
<dbReference type="Proteomes" id="UP001597063">
    <property type="component" value="Unassembled WGS sequence"/>
</dbReference>
<dbReference type="InterPro" id="IPR011990">
    <property type="entry name" value="TPR-like_helical_dom_sf"/>
</dbReference>
<dbReference type="PROSITE" id="PS51755">
    <property type="entry name" value="OMPR_PHOB"/>
    <property type="match status" value="1"/>
</dbReference>
<keyword evidence="9" id="KW-1185">Reference proteome</keyword>
<feature type="compositionally biased region" description="Pro residues" evidence="6">
    <location>
        <begin position="298"/>
        <end position="307"/>
    </location>
</feature>
<comment type="caution">
    <text evidence="8">The sequence shown here is derived from an EMBL/GenBank/DDBJ whole genome shotgun (WGS) entry which is preliminary data.</text>
</comment>
<name>A0ABW2XK74_9ACTN</name>
<feature type="domain" description="OmpR/PhoB-type" evidence="7">
    <location>
        <begin position="1"/>
        <end position="99"/>
    </location>
</feature>